<dbReference type="GO" id="GO:1990130">
    <property type="term" value="C:GATOR1 complex"/>
    <property type="evidence" value="ECO:0007669"/>
    <property type="project" value="TreeGrafter"/>
</dbReference>
<protein>
    <recommendedName>
        <fullName evidence="2">Nitrogen permease regulator 3</fullName>
    </recommendedName>
    <alternativeName>
        <fullName evidence="2">Required for meiotic nuclear division protein 11</fullName>
    </alternativeName>
</protein>
<comment type="function">
    <text evidence="2">Mediates inactivation of the TORC1 complex in response to amino acid starvation. Required for meiotic nuclear division.</text>
</comment>
<dbReference type="GO" id="GO:0010508">
    <property type="term" value="P:positive regulation of autophagy"/>
    <property type="evidence" value="ECO:0007669"/>
    <property type="project" value="TreeGrafter"/>
</dbReference>
<keyword evidence="2 3" id="KW-0732">Signal</keyword>
<dbReference type="EMBL" id="PQFF01000062">
    <property type="protein sequence ID" value="RHZ85444.1"/>
    <property type="molecule type" value="Genomic_DNA"/>
</dbReference>
<sequence>MGISLVAILLLTNSSSTRPQFVFHYPKIPKRRDEFDELVDSDEEFGDLIENDVINWPYGATGATGEIDSSSFKSHSFKSCLRDNTIEDLNSCKQSTDNNNGKDIEPNDSINKLFGFETGLLADILCPKTNSSKFQLSIDNLTIVGQPVFLEKQNTFTDTFKQKEELDEDEELQDQLMKHSNNQLNNNNNISSTISNQDLTFFHLVFVLEPPELELERQVDNIYKHVITKLTAALEYEQRRSDYVRKEADLILYLRENMGTTSMDELMELMLEKSTLANTIRQVYDSISTDNIAHVLVNDYIELSLQIPPLSPTMFLTPENNMAGYEYAHYPVIAPYHTLLLLDDPEEILKNIPLDANPTLVQLVQILTPTQRLADLCAVLDCSLAQIFRIAAHLIYWKKAKIIDVISVRNTYVVSPTADMNSLQIHIEYFNQHFPEALDLVTILGSLSTPKPYFISTNVFRDHRTMYLEAMTYLLRKDLVVQLHAYIFFMIPQHIKMGEDRPSNTDVNNNGGMCDTGLISPYDKALDSERLWLNKFVESRSKDQTNEFKVIFKSLIKYFNGKHHVEEILFRETIKPRDLGKVLSLFSKDELTIVWC</sequence>
<evidence type="ECO:0000256" key="2">
    <source>
        <dbReference type="RuleBase" id="RU368069"/>
    </source>
</evidence>
<organism evidence="5 6">
    <name type="scientific">Diversispora epigaea</name>
    <dbReference type="NCBI Taxonomy" id="1348612"/>
    <lineage>
        <taxon>Eukaryota</taxon>
        <taxon>Fungi</taxon>
        <taxon>Fungi incertae sedis</taxon>
        <taxon>Mucoromycota</taxon>
        <taxon>Glomeromycotina</taxon>
        <taxon>Glomeromycetes</taxon>
        <taxon>Diversisporales</taxon>
        <taxon>Diversisporaceae</taxon>
        <taxon>Diversispora</taxon>
    </lineage>
</organism>
<dbReference type="STRING" id="1348612.A0A397JJW0"/>
<feature type="domain" description="GATOR1 complex protein NPRL3 C-terminal HTH" evidence="4">
    <location>
        <begin position="528"/>
        <end position="588"/>
    </location>
</feature>
<dbReference type="GO" id="GO:0034198">
    <property type="term" value="P:cellular response to amino acid starvation"/>
    <property type="evidence" value="ECO:0007669"/>
    <property type="project" value="TreeGrafter"/>
</dbReference>
<dbReference type="PANTHER" id="PTHR13153">
    <property type="entry name" value="CGTHBA PROTEIN -14 GENE PROTEIN"/>
    <property type="match status" value="1"/>
</dbReference>
<dbReference type="GO" id="GO:0005774">
    <property type="term" value="C:vacuolar membrane"/>
    <property type="evidence" value="ECO:0007669"/>
    <property type="project" value="UniProtKB-SubCell"/>
</dbReference>
<dbReference type="Pfam" id="PF24064">
    <property type="entry name" value="HTH_NPRL3"/>
    <property type="match status" value="1"/>
</dbReference>
<name>A0A397JJW0_9GLOM</name>
<proteinExistence type="inferred from homology"/>
<comment type="subcellular location">
    <subcellularLocation>
        <location evidence="2">Vacuole membrane</location>
        <topology evidence="2">Peripheral membrane protein</topology>
    </subcellularLocation>
</comment>
<reference evidence="5 6" key="1">
    <citation type="submission" date="2018-08" db="EMBL/GenBank/DDBJ databases">
        <title>Genome and evolution of the arbuscular mycorrhizal fungus Diversispora epigaea (formerly Glomus versiforme) and its bacterial endosymbionts.</title>
        <authorList>
            <person name="Sun X."/>
            <person name="Fei Z."/>
            <person name="Harrison M."/>
        </authorList>
    </citation>
    <scope>NUCLEOTIDE SEQUENCE [LARGE SCALE GENOMIC DNA]</scope>
    <source>
        <strain evidence="5 6">IT104</strain>
    </source>
</reference>
<dbReference type="InterPro" id="IPR005365">
    <property type="entry name" value="Npr3"/>
</dbReference>
<evidence type="ECO:0000256" key="3">
    <source>
        <dbReference type="SAM" id="SignalP"/>
    </source>
</evidence>
<dbReference type="Proteomes" id="UP000266861">
    <property type="component" value="Unassembled WGS sequence"/>
</dbReference>
<dbReference type="InterPro" id="IPR056603">
    <property type="entry name" value="HTH_NPRL3"/>
</dbReference>
<keyword evidence="6" id="KW-1185">Reference proteome</keyword>
<keyword evidence="2" id="KW-0469">Meiosis</keyword>
<dbReference type="AlphaFoldDB" id="A0A397JJW0"/>
<evidence type="ECO:0000313" key="6">
    <source>
        <dbReference type="Proteomes" id="UP000266861"/>
    </source>
</evidence>
<dbReference type="OrthoDB" id="18648at2759"/>
<dbReference type="PANTHER" id="PTHR13153:SF5">
    <property type="entry name" value="GATOR COMPLEX PROTEIN NPRL3"/>
    <property type="match status" value="1"/>
</dbReference>
<dbReference type="GO" id="GO:0051321">
    <property type="term" value="P:meiotic cell cycle"/>
    <property type="evidence" value="ECO:0007669"/>
    <property type="project" value="UniProtKB-UniRule"/>
</dbReference>
<dbReference type="GO" id="GO:0038202">
    <property type="term" value="P:TORC1 signaling"/>
    <property type="evidence" value="ECO:0007669"/>
    <property type="project" value="TreeGrafter"/>
</dbReference>
<gene>
    <name evidence="5" type="ORF">Glove_65g69</name>
</gene>
<feature type="signal peptide" evidence="3">
    <location>
        <begin position="1"/>
        <end position="19"/>
    </location>
</feature>
<dbReference type="GO" id="GO:1904262">
    <property type="term" value="P:negative regulation of TORC1 signaling"/>
    <property type="evidence" value="ECO:0007669"/>
    <property type="project" value="TreeGrafter"/>
</dbReference>
<evidence type="ECO:0000313" key="5">
    <source>
        <dbReference type="EMBL" id="RHZ85444.1"/>
    </source>
</evidence>
<feature type="chain" id="PRO_5017406435" description="Nitrogen permease regulator 3" evidence="3">
    <location>
        <begin position="20"/>
        <end position="596"/>
    </location>
</feature>
<comment type="similarity">
    <text evidence="1 2">Belongs to the NPR3 family.</text>
</comment>
<accession>A0A397JJW0</accession>
<dbReference type="Pfam" id="PF03666">
    <property type="entry name" value="NPR3"/>
    <property type="match status" value="1"/>
</dbReference>
<comment type="caution">
    <text evidence="5">The sequence shown here is derived from an EMBL/GenBank/DDBJ whole genome shotgun (WGS) entry which is preliminary data.</text>
</comment>
<evidence type="ECO:0000256" key="1">
    <source>
        <dbReference type="ARBA" id="ARBA00010546"/>
    </source>
</evidence>
<evidence type="ECO:0000259" key="4">
    <source>
        <dbReference type="Pfam" id="PF24064"/>
    </source>
</evidence>